<dbReference type="PROSITE" id="PS00394">
    <property type="entry name" value="DNA_PHOTOLYASES_1_1"/>
    <property type="match status" value="1"/>
</dbReference>
<dbReference type="Pfam" id="PF00875">
    <property type="entry name" value="DNA_photolyase"/>
    <property type="match status" value="1"/>
</dbReference>
<dbReference type="EMBL" id="BOOW01000008">
    <property type="protein sequence ID" value="GII91227.1"/>
    <property type="molecule type" value="Genomic_DNA"/>
</dbReference>
<gene>
    <name evidence="8" type="ORF">Ssi02_14580</name>
</gene>
<feature type="domain" description="Photolyase/cryptochrome alpha/beta" evidence="7">
    <location>
        <begin position="33"/>
        <end position="157"/>
    </location>
</feature>
<evidence type="ECO:0000259" key="7">
    <source>
        <dbReference type="PROSITE" id="PS51645"/>
    </source>
</evidence>
<dbReference type="Gene3D" id="1.25.40.80">
    <property type="match status" value="1"/>
</dbReference>
<feature type="binding site" evidence="4">
    <location>
        <begin position="271"/>
        <end position="275"/>
    </location>
    <ligand>
        <name>FAD</name>
        <dbReference type="ChEBI" id="CHEBI:57692"/>
    </ligand>
</feature>
<name>A0A919RD35_9ACTN</name>
<dbReference type="InterPro" id="IPR006050">
    <property type="entry name" value="DNA_photolyase_N"/>
</dbReference>
<dbReference type="GO" id="GO:0006139">
    <property type="term" value="P:nucleobase-containing compound metabolic process"/>
    <property type="evidence" value="ECO:0007669"/>
    <property type="project" value="UniProtKB-ARBA"/>
</dbReference>
<feature type="site" description="Electron transfer via tryptophanyl radical" evidence="5">
    <location>
        <position position="386"/>
    </location>
</feature>
<keyword evidence="1 4" id="KW-0285">Flavoprotein</keyword>
<sequence>MGRSEILPRILFRMAIAAGCNRSPPAAEDVGVDTVIVLFNRDLRVHDHPALAAACQEARRVVPFFVVEPGLPSGRRGGFLLDCLTDLRASLRRLGGDLIVRQGEVVAETVRLAGELSADAVWASADVSEYARSREKRLAAECKRIHTEFRTFPGVTVVPPGELTPNGGGDHYRVFTPYWRVWSSTRRRPLLPAPARVVTVPGLEPGRIPSSFPGMRIRPVDGSQASLNGHGGSRGVPAGGETAARERLETWLRLCVADYDDGHDDMAGDRTSKLSAYLRFGCVSPLEVVTRAEAEAGGEPFVRQLCWRDFYHQVTFAFPQINRVDYRPRKEEWREDKDALDAWREGQTGIPIVDAGMRQLKSEGWMHNRARMIVASYLVRHLRLDWRAGVEHFFDYLLDGDIANNSGNWQWVAGTGNDTRPNRVLNPIRQAKRFDPEGDYVRRYVPELSHLPDRAVHEPWKLPSPIKNYPKPLTTPPAA</sequence>
<dbReference type="Proteomes" id="UP000606172">
    <property type="component" value="Unassembled WGS sequence"/>
</dbReference>
<evidence type="ECO:0000256" key="5">
    <source>
        <dbReference type="PIRSR" id="PIRSR602081-2"/>
    </source>
</evidence>
<dbReference type="GO" id="GO:0009416">
    <property type="term" value="P:response to light stimulus"/>
    <property type="evidence" value="ECO:0007669"/>
    <property type="project" value="TreeGrafter"/>
</dbReference>
<evidence type="ECO:0000256" key="1">
    <source>
        <dbReference type="ARBA" id="ARBA00022630"/>
    </source>
</evidence>
<dbReference type="InterPro" id="IPR005101">
    <property type="entry name" value="Cryptochr/Photolyase_FAD-bd"/>
</dbReference>
<dbReference type="InterPro" id="IPR018394">
    <property type="entry name" value="DNA_photolyase_1_CS_C"/>
</dbReference>
<dbReference type="GO" id="GO:0003904">
    <property type="term" value="F:deoxyribodipyrimidine photo-lyase activity"/>
    <property type="evidence" value="ECO:0007669"/>
    <property type="project" value="TreeGrafter"/>
</dbReference>
<feature type="binding site" evidence="4">
    <location>
        <position position="301"/>
    </location>
    <ligand>
        <name>FAD</name>
        <dbReference type="ChEBI" id="CHEBI:57692"/>
    </ligand>
</feature>
<feature type="site" description="Electron transfer via tryptophanyl radical" evidence="5">
    <location>
        <position position="409"/>
    </location>
</feature>
<dbReference type="InterPro" id="IPR036155">
    <property type="entry name" value="Crypto/Photolyase_N_sf"/>
</dbReference>
<organism evidence="8 9">
    <name type="scientific">Sinosporangium siamense</name>
    <dbReference type="NCBI Taxonomy" id="1367973"/>
    <lineage>
        <taxon>Bacteria</taxon>
        <taxon>Bacillati</taxon>
        <taxon>Actinomycetota</taxon>
        <taxon>Actinomycetes</taxon>
        <taxon>Streptosporangiales</taxon>
        <taxon>Streptosporangiaceae</taxon>
        <taxon>Sinosporangium</taxon>
    </lineage>
</organism>
<evidence type="ECO:0000256" key="4">
    <source>
        <dbReference type="PIRSR" id="PIRSR602081-1"/>
    </source>
</evidence>
<dbReference type="GO" id="GO:0003677">
    <property type="term" value="F:DNA binding"/>
    <property type="evidence" value="ECO:0007669"/>
    <property type="project" value="TreeGrafter"/>
</dbReference>
<dbReference type="PROSITE" id="PS51645">
    <property type="entry name" value="PHR_CRY_ALPHA_BETA"/>
    <property type="match status" value="1"/>
</dbReference>
<comment type="cofactor">
    <cofactor evidence="4">
        <name>FAD</name>
        <dbReference type="ChEBI" id="CHEBI:57692"/>
    </cofactor>
    <text evidence="4">Binds 1 FAD per subunit.</text>
</comment>
<dbReference type="PANTHER" id="PTHR11455:SF9">
    <property type="entry name" value="CRYPTOCHROME CIRCADIAN CLOCK 5 ISOFORM X1"/>
    <property type="match status" value="1"/>
</dbReference>
<evidence type="ECO:0000256" key="6">
    <source>
        <dbReference type="RuleBase" id="RU004182"/>
    </source>
</evidence>
<dbReference type="AlphaFoldDB" id="A0A919RD35"/>
<dbReference type="SUPFAM" id="SSF52425">
    <property type="entry name" value="Cryptochrome/photolyase, N-terminal domain"/>
    <property type="match status" value="1"/>
</dbReference>
<dbReference type="InterPro" id="IPR002081">
    <property type="entry name" value="Cryptochrome/DNA_photolyase_1"/>
</dbReference>
<dbReference type="GO" id="GO:0071949">
    <property type="term" value="F:FAD binding"/>
    <property type="evidence" value="ECO:0007669"/>
    <property type="project" value="TreeGrafter"/>
</dbReference>
<keyword evidence="3 6" id="KW-0157">Chromophore</keyword>
<feature type="site" description="Electron transfer via tryptophanyl radical" evidence="5">
    <location>
        <position position="333"/>
    </location>
</feature>
<dbReference type="InterPro" id="IPR014729">
    <property type="entry name" value="Rossmann-like_a/b/a_fold"/>
</dbReference>
<comment type="similarity">
    <text evidence="6">Belongs to the DNA photolyase family.</text>
</comment>
<evidence type="ECO:0000313" key="9">
    <source>
        <dbReference type="Proteomes" id="UP000606172"/>
    </source>
</evidence>
<feature type="binding site" evidence="4">
    <location>
        <position position="259"/>
    </location>
    <ligand>
        <name>FAD</name>
        <dbReference type="ChEBI" id="CHEBI:57692"/>
    </ligand>
</feature>
<dbReference type="Gene3D" id="3.40.50.620">
    <property type="entry name" value="HUPs"/>
    <property type="match status" value="1"/>
</dbReference>
<dbReference type="InterPro" id="IPR036134">
    <property type="entry name" value="Crypto/Photolyase_FAD-like_sf"/>
</dbReference>
<dbReference type="PRINTS" id="PR00147">
    <property type="entry name" value="DNAPHOTLYASE"/>
</dbReference>
<accession>A0A919RD35</accession>
<proteinExistence type="inferred from homology"/>
<dbReference type="SUPFAM" id="SSF48173">
    <property type="entry name" value="Cryptochrome/photolyase FAD-binding domain"/>
    <property type="match status" value="1"/>
</dbReference>
<reference evidence="8" key="1">
    <citation type="submission" date="2021-01" db="EMBL/GenBank/DDBJ databases">
        <title>Whole genome shotgun sequence of Sinosporangium siamense NBRC 109515.</title>
        <authorList>
            <person name="Komaki H."/>
            <person name="Tamura T."/>
        </authorList>
    </citation>
    <scope>NUCLEOTIDE SEQUENCE</scope>
    <source>
        <strain evidence="8">NBRC 109515</strain>
    </source>
</reference>
<dbReference type="Gene3D" id="1.10.579.10">
    <property type="entry name" value="DNA Cyclobutane Dipyrimidine Photolyase, subunit A, domain 3"/>
    <property type="match status" value="1"/>
</dbReference>
<feature type="binding site" evidence="4">
    <location>
        <begin position="304"/>
        <end position="311"/>
    </location>
    <ligand>
        <name>FAD</name>
        <dbReference type="ChEBI" id="CHEBI:57692"/>
    </ligand>
</feature>
<keyword evidence="2 4" id="KW-0274">FAD</keyword>
<dbReference type="PANTHER" id="PTHR11455">
    <property type="entry name" value="CRYPTOCHROME"/>
    <property type="match status" value="1"/>
</dbReference>
<evidence type="ECO:0000256" key="2">
    <source>
        <dbReference type="ARBA" id="ARBA00022827"/>
    </source>
</evidence>
<dbReference type="Pfam" id="PF03441">
    <property type="entry name" value="FAD_binding_7"/>
    <property type="match status" value="1"/>
</dbReference>
<dbReference type="GO" id="GO:0006950">
    <property type="term" value="P:response to stress"/>
    <property type="evidence" value="ECO:0007669"/>
    <property type="project" value="UniProtKB-ARBA"/>
</dbReference>
<evidence type="ECO:0000313" key="8">
    <source>
        <dbReference type="EMBL" id="GII91227.1"/>
    </source>
</evidence>
<comment type="caution">
    <text evidence="8">The sequence shown here is derived from an EMBL/GenBank/DDBJ whole genome shotgun (WGS) entry which is preliminary data.</text>
</comment>
<protein>
    <submittedName>
        <fullName evidence="8">Deoxyribodipyrimidine photo-lyase</fullName>
    </submittedName>
</protein>
<feature type="binding site" evidence="4">
    <location>
        <begin position="399"/>
        <end position="401"/>
    </location>
    <ligand>
        <name>FAD</name>
        <dbReference type="ChEBI" id="CHEBI:57692"/>
    </ligand>
</feature>
<keyword evidence="9" id="KW-1185">Reference proteome</keyword>
<evidence type="ECO:0000256" key="3">
    <source>
        <dbReference type="ARBA" id="ARBA00022991"/>
    </source>
</evidence>